<dbReference type="STRING" id="490189.SAMN02927903_00166"/>
<name>A0A1G5AVA2_9FLAO</name>
<evidence type="ECO:0000313" key="1">
    <source>
        <dbReference type="EMBL" id="SCX81828.1"/>
    </source>
</evidence>
<protein>
    <recommendedName>
        <fullName evidence="3">Glycosyl transferase family 2</fullName>
    </recommendedName>
</protein>
<dbReference type="RefSeq" id="WP_091140177.1">
    <property type="nucleotide sequence ID" value="NZ_FMVF01000002.1"/>
</dbReference>
<evidence type="ECO:0008006" key="3">
    <source>
        <dbReference type="Google" id="ProtNLM"/>
    </source>
</evidence>
<dbReference type="Proteomes" id="UP000199354">
    <property type="component" value="Unassembled WGS sequence"/>
</dbReference>
<accession>A0A1G5AVA2</accession>
<dbReference type="AlphaFoldDB" id="A0A1G5AVA2"/>
<reference evidence="1 2" key="1">
    <citation type="submission" date="2016-10" db="EMBL/GenBank/DDBJ databases">
        <authorList>
            <person name="de Groot N.N."/>
        </authorList>
    </citation>
    <scope>NUCLEOTIDE SEQUENCE [LARGE SCALE GENOMIC DNA]</scope>
    <source>
        <strain evidence="1 2">CGMCC 1.7031</strain>
    </source>
</reference>
<keyword evidence="2" id="KW-1185">Reference proteome</keyword>
<organism evidence="1 2">
    <name type="scientific">Flavobacterium caeni</name>
    <dbReference type="NCBI Taxonomy" id="490189"/>
    <lineage>
        <taxon>Bacteria</taxon>
        <taxon>Pseudomonadati</taxon>
        <taxon>Bacteroidota</taxon>
        <taxon>Flavobacteriia</taxon>
        <taxon>Flavobacteriales</taxon>
        <taxon>Flavobacteriaceae</taxon>
        <taxon>Flavobacterium</taxon>
    </lineage>
</organism>
<gene>
    <name evidence="1" type="ORF">SAMN02927903_00166</name>
</gene>
<dbReference type="EMBL" id="FMVF01000002">
    <property type="protein sequence ID" value="SCX81828.1"/>
    <property type="molecule type" value="Genomic_DNA"/>
</dbReference>
<sequence length="302" mass="36353">MGFSIFRKSPVKIGFLISYDYKYIFDALPIVYDYADEIILCVDVNRNTWAGKKYDLDPAFFDQIRAIDPNQKIVFYEDDFYVPTLTPMENDTRERNMLSEKMGPDCWKLQIDADEYFLNFDAVYHFLQKHRYLLSKPDHNPVCIRGNWITLFKKTKHGYIYIDNEEDFSFATNLVGKHFFARDLEGKTNREIYTNFRVLHHSWAREPHEVHQKIKNWSHKDDFDGDAFYEFWMSIDESNYMNFHDLHPIYKGAWQNLKFIACSDVQDFINKFNATHPPLETTELPKRYFKKYLKNTLKVWRK</sequence>
<evidence type="ECO:0000313" key="2">
    <source>
        <dbReference type="Proteomes" id="UP000199354"/>
    </source>
</evidence>
<dbReference type="OrthoDB" id="745987at2"/>
<proteinExistence type="predicted"/>